<dbReference type="Proteomes" id="UP000274756">
    <property type="component" value="Unassembled WGS sequence"/>
</dbReference>
<dbReference type="OrthoDB" id="5914531at2759"/>
<reference evidence="3 5" key="2">
    <citation type="submission" date="2018-11" db="EMBL/GenBank/DDBJ databases">
        <authorList>
            <consortium name="Pathogen Informatics"/>
        </authorList>
    </citation>
    <scope>NUCLEOTIDE SEQUENCE [LARGE SCALE GENOMIC DNA]</scope>
</reference>
<evidence type="ECO:0000313" key="5">
    <source>
        <dbReference type="Proteomes" id="UP000274756"/>
    </source>
</evidence>
<feature type="domain" description="SH2" evidence="2">
    <location>
        <begin position="33"/>
        <end position="124"/>
    </location>
</feature>
<dbReference type="Proteomes" id="UP000038040">
    <property type="component" value="Unplaced"/>
</dbReference>
<evidence type="ECO:0000313" key="3">
    <source>
        <dbReference type="EMBL" id="VDN52811.1"/>
    </source>
</evidence>
<dbReference type="Gene3D" id="3.30.505.10">
    <property type="entry name" value="SH2 domain"/>
    <property type="match status" value="1"/>
</dbReference>
<name>A0A158Q632_DRAME</name>
<dbReference type="SUPFAM" id="SSF55550">
    <property type="entry name" value="SH2 domain"/>
    <property type="match status" value="1"/>
</dbReference>
<dbReference type="Pfam" id="PF00017">
    <property type="entry name" value="SH2"/>
    <property type="match status" value="1"/>
</dbReference>
<keyword evidence="5" id="KW-1185">Reference proteome</keyword>
<protein>
    <submittedName>
        <fullName evidence="6">SH2 domain-containing protein</fullName>
    </submittedName>
</protein>
<accession>A0A158Q632</accession>
<evidence type="ECO:0000313" key="4">
    <source>
        <dbReference type="Proteomes" id="UP000038040"/>
    </source>
</evidence>
<dbReference type="EMBL" id="UYYG01000080">
    <property type="protein sequence ID" value="VDN52811.1"/>
    <property type="molecule type" value="Genomic_DNA"/>
</dbReference>
<proteinExistence type="predicted"/>
<dbReference type="WBParaSite" id="DME_0000895501-mRNA-1">
    <property type="protein sequence ID" value="DME_0000895501-mRNA-1"/>
    <property type="gene ID" value="DME_0000895501"/>
</dbReference>
<dbReference type="PROSITE" id="PS50001">
    <property type="entry name" value="SH2"/>
    <property type="match status" value="1"/>
</dbReference>
<reference evidence="6" key="1">
    <citation type="submission" date="2016-04" db="UniProtKB">
        <authorList>
            <consortium name="WormBaseParasite"/>
        </authorList>
    </citation>
    <scope>IDENTIFICATION</scope>
</reference>
<dbReference type="InterPro" id="IPR036860">
    <property type="entry name" value="SH2_dom_sf"/>
</dbReference>
<dbReference type="STRING" id="318479.A0A158Q632"/>
<dbReference type="AlphaFoldDB" id="A0A158Q632"/>
<organism evidence="4 6">
    <name type="scientific">Dracunculus medinensis</name>
    <name type="common">Guinea worm</name>
    <dbReference type="NCBI Taxonomy" id="318479"/>
    <lineage>
        <taxon>Eukaryota</taxon>
        <taxon>Metazoa</taxon>
        <taxon>Ecdysozoa</taxon>
        <taxon>Nematoda</taxon>
        <taxon>Chromadorea</taxon>
        <taxon>Rhabditida</taxon>
        <taxon>Spirurina</taxon>
        <taxon>Dracunculoidea</taxon>
        <taxon>Dracunculidae</taxon>
        <taxon>Dracunculus</taxon>
    </lineage>
</organism>
<dbReference type="InterPro" id="IPR000980">
    <property type="entry name" value="SH2"/>
</dbReference>
<evidence type="ECO:0000256" key="1">
    <source>
        <dbReference type="PROSITE-ProRule" id="PRU00191"/>
    </source>
</evidence>
<evidence type="ECO:0000259" key="2">
    <source>
        <dbReference type="PROSITE" id="PS50001"/>
    </source>
</evidence>
<keyword evidence="1" id="KW-0727">SH2 domain</keyword>
<evidence type="ECO:0000313" key="6">
    <source>
        <dbReference type="WBParaSite" id="DME_0000895501-mRNA-1"/>
    </source>
</evidence>
<dbReference type="SMART" id="SM00252">
    <property type="entry name" value="SH2"/>
    <property type="match status" value="1"/>
</dbReference>
<sequence>MLMTQFKQRLYLNFRRFNGQNSSKRERICEEDLVHKNMDRVEAERCLLNHEIGAFLIRRRDNDNLALSIRAVNGNLHIKLEFRNNRWVLGEGPSFNNILTIVNYYRTHELPVRGAERMILRTPILVSTVDSNMYA</sequence>
<gene>
    <name evidence="3" type="ORF">DME_LOCUS2784</name>
</gene>